<comment type="caution">
    <text evidence="1">The sequence shown here is derived from an EMBL/GenBank/DDBJ whole genome shotgun (WGS) entry which is preliminary data.</text>
</comment>
<organism evidence="1 2">
    <name type="scientific">Salirhabdus euzebyi</name>
    <dbReference type="NCBI Taxonomy" id="394506"/>
    <lineage>
        <taxon>Bacteria</taxon>
        <taxon>Bacillati</taxon>
        <taxon>Bacillota</taxon>
        <taxon>Bacilli</taxon>
        <taxon>Bacillales</taxon>
        <taxon>Bacillaceae</taxon>
        <taxon>Salirhabdus</taxon>
    </lineage>
</organism>
<dbReference type="RefSeq" id="WP_174496576.1">
    <property type="nucleotide sequence ID" value="NZ_CADDWK010000008.1"/>
</dbReference>
<sequence>MNTTIDLERLVIEFETKLNRELNKREWEFLTWVHNKHKENLIEKSV</sequence>
<reference evidence="1 2" key="1">
    <citation type="submission" date="2020-08" db="EMBL/GenBank/DDBJ databases">
        <title>Genomic Encyclopedia of Type Strains, Phase IV (KMG-IV): sequencing the most valuable type-strain genomes for metagenomic binning, comparative biology and taxonomic classification.</title>
        <authorList>
            <person name="Goeker M."/>
        </authorList>
    </citation>
    <scope>NUCLEOTIDE SEQUENCE [LARGE SCALE GENOMIC DNA]</scope>
    <source>
        <strain evidence="1 2">DSM 19612</strain>
    </source>
</reference>
<evidence type="ECO:0000313" key="2">
    <source>
        <dbReference type="Proteomes" id="UP000581688"/>
    </source>
</evidence>
<dbReference type="AlphaFoldDB" id="A0A841Q679"/>
<accession>A0A841Q679</accession>
<proteinExistence type="predicted"/>
<name>A0A841Q679_9BACI</name>
<keyword evidence="2" id="KW-1185">Reference proteome</keyword>
<evidence type="ECO:0000313" key="1">
    <source>
        <dbReference type="EMBL" id="MBB6453885.1"/>
    </source>
</evidence>
<dbReference type="EMBL" id="JACHGH010000006">
    <property type="protein sequence ID" value="MBB6453885.1"/>
    <property type="molecule type" value="Genomic_DNA"/>
</dbReference>
<gene>
    <name evidence="1" type="ORF">HNQ94_002336</name>
</gene>
<protein>
    <submittedName>
        <fullName evidence="1">Uncharacterized protein</fullName>
    </submittedName>
</protein>
<dbReference type="Proteomes" id="UP000581688">
    <property type="component" value="Unassembled WGS sequence"/>
</dbReference>